<protein>
    <submittedName>
        <fullName evidence="1">Uncharacterized protein</fullName>
    </submittedName>
</protein>
<dbReference type="Proteomes" id="UP000270185">
    <property type="component" value="Chromosome"/>
</dbReference>
<organism evidence="1 2">
    <name type="scientific">Kaistella carnis</name>
    <dbReference type="NCBI Taxonomy" id="1241979"/>
    <lineage>
        <taxon>Bacteria</taxon>
        <taxon>Pseudomonadati</taxon>
        <taxon>Bacteroidota</taxon>
        <taxon>Flavobacteriia</taxon>
        <taxon>Flavobacteriales</taxon>
        <taxon>Weeksellaceae</taxon>
        <taxon>Chryseobacterium group</taxon>
        <taxon>Kaistella</taxon>
    </lineage>
</organism>
<name>A0A3G8XHU3_9FLAO</name>
<evidence type="ECO:0000313" key="2">
    <source>
        <dbReference type="Proteomes" id="UP000270185"/>
    </source>
</evidence>
<dbReference type="EMBL" id="CP034159">
    <property type="protein sequence ID" value="AZI31983.1"/>
    <property type="molecule type" value="Genomic_DNA"/>
</dbReference>
<dbReference type="RefSeq" id="WP_125022068.1">
    <property type="nucleotide sequence ID" value="NZ_CP034159.1"/>
</dbReference>
<reference evidence="2" key="1">
    <citation type="submission" date="2018-11" db="EMBL/GenBank/DDBJ databases">
        <title>Proposal to divide the Flavobacteriaceae and reorganize its genera based on Amino Acid Identity values calculated from whole genome sequences.</title>
        <authorList>
            <person name="Nicholson A.C."/>
            <person name="Gulvik C.A."/>
            <person name="Whitney A.M."/>
            <person name="Humrighouse B.W."/>
            <person name="Bell M."/>
            <person name="Holmes B."/>
            <person name="Steigerwalt A.G."/>
            <person name="Villarma A."/>
            <person name="Sheth M."/>
            <person name="Batra D."/>
            <person name="Pryor J."/>
            <person name="Bernardet J.-F."/>
            <person name="Hugo C."/>
            <person name="Kampfer P."/>
            <person name="Newman J.D."/>
            <person name="McQuiston J.R."/>
        </authorList>
    </citation>
    <scope>NUCLEOTIDE SEQUENCE [LARGE SCALE GENOMIC DNA]</scope>
    <source>
        <strain evidence="2">G0081</strain>
    </source>
</reference>
<sequence length="152" mass="17791">MKRLSLIIFLLICHVMGAQSLKEFRALIKQSEKSEKASKSLIEKSTAAYVETKEPIYGGFMAVGNFFMAKHTFNPIKKISYFNQGKRTLENAVKAEPHNIEIRLMRLITQENIPNILGYHQHIKEDRAFIRKEYQKIEDRDLKNFVIDYLKL</sequence>
<dbReference type="OrthoDB" id="663842at2"/>
<gene>
    <name evidence="1" type="ORF">EIB73_01785</name>
</gene>
<proteinExistence type="predicted"/>
<evidence type="ECO:0000313" key="1">
    <source>
        <dbReference type="EMBL" id="AZI31983.1"/>
    </source>
</evidence>
<keyword evidence="2" id="KW-1185">Reference proteome</keyword>
<dbReference type="AlphaFoldDB" id="A0A3G8XHU3"/>
<dbReference type="KEGG" id="ccas:EIB73_01785"/>
<accession>A0A3G8XHU3</accession>